<proteinExistence type="inferred from homology"/>
<dbReference type="InterPro" id="IPR043175">
    <property type="entry name" value="CAPZB_N"/>
</dbReference>
<evidence type="ECO:0000313" key="3">
    <source>
        <dbReference type="EMBL" id="RXH88030.1"/>
    </source>
</evidence>
<dbReference type="PANTHER" id="PTHR10619:SF0">
    <property type="entry name" value="F-ACTIN-CAPPING PROTEIN SUBUNIT BETA ISOFORMS 1 AND 2"/>
    <property type="match status" value="1"/>
</dbReference>
<dbReference type="AlphaFoldDB" id="A0A498IXU2"/>
<comment type="similarity">
    <text evidence="2">Belongs to the F-actin-capping protein beta subunit family.</text>
</comment>
<name>A0A498IXU2_MALDO</name>
<dbReference type="InterPro" id="IPR037282">
    <property type="entry name" value="CapZ_alpha/beta"/>
</dbReference>
<dbReference type="InterPro" id="IPR001698">
    <property type="entry name" value="CAPZB"/>
</dbReference>
<keyword evidence="4" id="KW-1185">Reference proteome</keyword>
<dbReference type="GO" id="GO:0008290">
    <property type="term" value="C:F-actin capping protein complex"/>
    <property type="evidence" value="ECO:0007669"/>
    <property type="project" value="UniProtKB-UniRule"/>
</dbReference>
<protein>
    <recommendedName>
        <fullName evidence="2">F-actin-capping protein subunit beta</fullName>
    </recommendedName>
</protein>
<dbReference type="PANTHER" id="PTHR10619">
    <property type="entry name" value="F-ACTIN-CAPPING PROTEIN SUBUNIT BETA"/>
    <property type="match status" value="1"/>
</dbReference>
<dbReference type="SUPFAM" id="SSF90096">
    <property type="entry name" value="Subunits of heterodimeric actin filament capping protein Capz"/>
    <property type="match status" value="1"/>
</dbReference>
<organism evidence="3 4">
    <name type="scientific">Malus domestica</name>
    <name type="common">Apple</name>
    <name type="synonym">Pyrus malus</name>
    <dbReference type="NCBI Taxonomy" id="3750"/>
    <lineage>
        <taxon>Eukaryota</taxon>
        <taxon>Viridiplantae</taxon>
        <taxon>Streptophyta</taxon>
        <taxon>Embryophyta</taxon>
        <taxon>Tracheophyta</taxon>
        <taxon>Spermatophyta</taxon>
        <taxon>Magnoliopsida</taxon>
        <taxon>eudicotyledons</taxon>
        <taxon>Gunneridae</taxon>
        <taxon>Pentapetalae</taxon>
        <taxon>rosids</taxon>
        <taxon>fabids</taxon>
        <taxon>Rosales</taxon>
        <taxon>Rosaceae</taxon>
        <taxon>Amygdaloideae</taxon>
        <taxon>Maleae</taxon>
        <taxon>Malus</taxon>
    </lineage>
</organism>
<dbReference type="GO" id="GO:0051015">
    <property type="term" value="F:actin filament binding"/>
    <property type="evidence" value="ECO:0007669"/>
    <property type="project" value="TreeGrafter"/>
</dbReference>
<dbReference type="GO" id="GO:0000902">
    <property type="term" value="P:cell morphogenesis"/>
    <property type="evidence" value="ECO:0007669"/>
    <property type="project" value="TreeGrafter"/>
</dbReference>
<comment type="subunit">
    <text evidence="2">Heterodimer of an alpha and a beta subunit.</text>
</comment>
<keyword evidence="2" id="KW-0009">Actin-binding</keyword>
<evidence type="ECO:0000256" key="1">
    <source>
        <dbReference type="ARBA" id="ARBA00022467"/>
    </source>
</evidence>
<evidence type="ECO:0000313" key="4">
    <source>
        <dbReference type="Proteomes" id="UP000290289"/>
    </source>
</evidence>
<dbReference type="Pfam" id="PF01115">
    <property type="entry name" value="F_actin_cap_B"/>
    <property type="match status" value="2"/>
</dbReference>
<gene>
    <name evidence="3" type="ORF">DVH24_037675</name>
</gene>
<dbReference type="STRING" id="3750.A0A498IXU2"/>
<dbReference type="Proteomes" id="UP000290289">
    <property type="component" value="Chromosome 10"/>
</dbReference>
<comment type="caution">
    <text evidence="3">The sequence shown here is derived from an EMBL/GenBank/DDBJ whole genome shotgun (WGS) entry which is preliminary data.</text>
</comment>
<sequence>MEAAMGLMRQMPPKHTETALSALLFLLPQHSSDLLSQVDQPLQQPPIFRVGGNLKLKQTTSLPFIVTKGHICNMGRMIEEMESKLRNSLDQVLCFLTCTLTFLHPALQFILGRRKRWFVPLRPPSEVVMRLPDS</sequence>
<keyword evidence="1 2" id="KW-0117">Actin capping</keyword>
<dbReference type="EMBL" id="RDQH01000336">
    <property type="protein sequence ID" value="RXH88030.1"/>
    <property type="molecule type" value="Genomic_DNA"/>
</dbReference>
<comment type="function">
    <text evidence="2">F-actin-capping proteins bind in a Ca(2+)-independent manner to the fast growing ends of actin filaments (barbed end) thereby blocking the exchange of subunits at these ends. Unlike other capping proteins (such as gelsolin and severin), these proteins do not sever actin filaments.</text>
</comment>
<keyword evidence="2" id="KW-0206">Cytoskeleton</keyword>
<reference evidence="3 4" key="1">
    <citation type="submission" date="2018-10" db="EMBL/GenBank/DDBJ databases">
        <title>A high-quality apple genome assembly.</title>
        <authorList>
            <person name="Hu J."/>
        </authorList>
    </citation>
    <scope>NUCLEOTIDE SEQUENCE [LARGE SCALE GENOMIC DNA]</scope>
    <source>
        <strain evidence="4">cv. HFTH1</strain>
        <tissue evidence="3">Young leaf</tissue>
    </source>
</reference>
<dbReference type="Gene3D" id="1.20.58.570">
    <property type="match status" value="1"/>
</dbReference>
<comment type="subcellular location">
    <subcellularLocation>
        <location evidence="2">Cytoplasm</location>
        <location evidence="2">Cytoskeleton</location>
    </subcellularLocation>
</comment>
<evidence type="ECO:0000256" key="2">
    <source>
        <dbReference type="RuleBase" id="RU365078"/>
    </source>
</evidence>
<keyword evidence="2" id="KW-0963">Cytoplasm</keyword>
<dbReference type="GO" id="GO:0051016">
    <property type="term" value="P:barbed-end actin filament capping"/>
    <property type="evidence" value="ECO:0007669"/>
    <property type="project" value="UniProtKB-UniRule"/>
</dbReference>
<accession>A0A498IXU2</accession>